<gene>
    <name evidence="2" type="ORF">RirG_187090</name>
</gene>
<evidence type="ECO:0000256" key="1">
    <source>
        <dbReference type="SAM" id="MobiDB-lite"/>
    </source>
</evidence>
<dbReference type="OrthoDB" id="2419042at2759"/>
<evidence type="ECO:0000313" key="3">
    <source>
        <dbReference type="Proteomes" id="UP000022910"/>
    </source>
</evidence>
<keyword evidence="3" id="KW-1185">Reference proteome</keyword>
<sequence>MPFTFSAGSFPFLKSSTTSQPNIKQNNNVDNVNNINNNIVNDNLDMGKIPLNNTINVIPLERRVRSLDNSTPKNNRRTSNASNLKNTNNRRAWYKSLFVRIHQTLSRSNDDDIVNDDDNNNNNSNDHDCDVNNTVENNNDGSGVKAVTETENIGECDDDDPIIMKSRNVVAGAEKYSFICHGNTHDFYVVTKNGSMSNGSMSNGSMSNGTMSNGPTMSNGSTNGSTNGSLSNGPIPIDPLSNGPLSNGSLSNGPLNPSNSSPNSVFEECAKTPRHFAKEPEVLGKVGRFTIVRERADFDTTYFDKCHCQQKPCRFSSSGCGGTHPVLPPDDENDRPPIRRQQVTSISHHQSCSNKSDSKSRRSFYSNNTPSNSSRNSLPSLQQKFPVNVSCIPVSKATTPNVPSSNSSSISRVILPQSSSSPNLVHLNQRSKIENKNISKNLPNSSSIIVGGNSGKYLNITPTNNNGSYYPQCNNYSTAVIKKSKKPSLVNIKSTEEQQRRLSMPPTSTQPTQPLNLSSSSTPTTPTNPSKFSLYHHPNEPPHTTINSHSGRKFEVEWNTTAKSSSSSSTSSSSSSDTAYSPPSTISSVFSMASSPDKKSTINTLSRRCSTLSSKCGRKFEVTILSSSSSSNNCILNTSPHSTIGSVNSIIVEAANMDSTKY</sequence>
<name>A0A015IZ53_RHIIW</name>
<proteinExistence type="predicted"/>
<dbReference type="EMBL" id="JEMT01026273">
    <property type="protein sequence ID" value="EXX59660.1"/>
    <property type="molecule type" value="Genomic_DNA"/>
</dbReference>
<accession>A0A015IZ53</accession>
<dbReference type="Proteomes" id="UP000022910">
    <property type="component" value="Unassembled WGS sequence"/>
</dbReference>
<organism evidence="2 3">
    <name type="scientific">Rhizophagus irregularis (strain DAOM 197198w)</name>
    <name type="common">Glomus intraradices</name>
    <dbReference type="NCBI Taxonomy" id="1432141"/>
    <lineage>
        <taxon>Eukaryota</taxon>
        <taxon>Fungi</taxon>
        <taxon>Fungi incertae sedis</taxon>
        <taxon>Mucoromycota</taxon>
        <taxon>Glomeromycotina</taxon>
        <taxon>Glomeromycetes</taxon>
        <taxon>Glomerales</taxon>
        <taxon>Glomeraceae</taxon>
        <taxon>Rhizophagus</taxon>
    </lineage>
</organism>
<feature type="compositionally biased region" description="Polar residues" evidence="1">
    <location>
        <begin position="341"/>
        <end position="355"/>
    </location>
</feature>
<dbReference type="AlphaFoldDB" id="A0A015IZ53"/>
<feature type="compositionally biased region" description="Low complexity" evidence="1">
    <location>
        <begin position="199"/>
        <end position="264"/>
    </location>
</feature>
<dbReference type="HOGENOM" id="CLU_414550_0_0_1"/>
<comment type="caution">
    <text evidence="2">The sequence shown here is derived from an EMBL/GenBank/DDBJ whole genome shotgun (WGS) entry which is preliminary data.</text>
</comment>
<feature type="compositionally biased region" description="Polar residues" evidence="1">
    <location>
        <begin position="67"/>
        <end position="86"/>
    </location>
</feature>
<feature type="region of interest" description="Disordered" evidence="1">
    <location>
        <begin position="109"/>
        <end position="129"/>
    </location>
</feature>
<feature type="region of interest" description="Disordered" evidence="1">
    <location>
        <begin position="316"/>
        <end position="380"/>
    </location>
</feature>
<evidence type="ECO:0000313" key="2">
    <source>
        <dbReference type="EMBL" id="EXX59660.1"/>
    </source>
</evidence>
<feature type="region of interest" description="Disordered" evidence="1">
    <location>
        <begin position="199"/>
        <end position="266"/>
    </location>
</feature>
<feature type="compositionally biased region" description="Low complexity" evidence="1">
    <location>
        <begin position="366"/>
        <end position="380"/>
    </location>
</feature>
<reference evidence="2 3" key="1">
    <citation type="submission" date="2014-02" db="EMBL/GenBank/DDBJ databases">
        <title>Single nucleus genome sequencing reveals high similarity among nuclei of an endomycorrhizal fungus.</title>
        <authorList>
            <person name="Lin K."/>
            <person name="Geurts R."/>
            <person name="Zhang Z."/>
            <person name="Limpens E."/>
            <person name="Saunders D.G."/>
            <person name="Mu D."/>
            <person name="Pang E."/>
            <person name="Cao H."/>
            <person name="Cha H."/>
            <person name="Lin T."/>
            <person name="Zhou Q."/>
            <person name="Shang Y."/>
            <person name="Li Y."/>
            <person name="Ivanov S."/>
            <person name="Sharma T."/>
            <person name="Velzen R.V."/>
            <person name="Ruijter N.D."/>
            <person name="Aanen D.K."/>
            <person name="Win J."/>
            <person name="Kamoun S."/>
            <person name="Bisseling T."/>
            <person name="Huang S."/>
        </authorList>
    </citation>
    <scope>NUCLEOTIDE SEQUENCE [LARGE SCALE GENOMIC DNA]</scope>
    <source>
        <strain evidence="3">DAOM197198w</strain>
    </source>
</reference>
<feature type="region of interest" description="Disordered" evidence="1">
    <location>
        <begin position="489"/>
        <end position="549"/>
    </location>
</feature>
<protein>
    <submittedName>
        <fullName evidence="2">Uncharacterized protein</fullName>
    </submittedName>
</protein>
<feature type="region of interest" description="Disordered" evidence="1">
    <location>
        <begin position="561"/>
        <end position="583"/>
    </location>
</feature>
<feature type="compositionally biased region" description="Low complexity" evidence="1">
    <location>
        <begin position="505"/>
        <end position="530"/>
    </location>
</feature>
<feature type="region of interest" description="Disordered" evidence="1">
    <location>
        <begin position="66"/>
        <end position="86"/>
    </location>
</feature>